<keyword evidence="3" id="KW-1185">Reference proteome</keyword>
<sequence length="208" mass="23153">FDSSHPFEWEKSKIPQKLFSPPEKQCVNVDTLGNRTKAKPPEQSHPRSQISNVPSPNFPPRQSGKHFAVWQAPNFANNSRMAERKSRRLRRKKAEKVWGEFLGRIAAETEVLTSAGCPHEIDKWAAANFHAPRHSGDRGPTAKVCGIEKRKGFGASSPRPSEMSAQKCQKIVLFRDSHSLISAQYGISITAPCGDKSSTTSMNLLHTH</sequence>
<gene>
    <name evidence="2" type="ORF">M5D96_010844</name>
</gene>
<feature type="non-terminal residue" evidence="2">
    <location>
        <position position="1"/>
    </location>
</feature>
<name>A0A9P9YFZ0_9MUSC</name>
<evidence type="ECO:0000256" key="1">
    <source>
        <dbReference type="SAM" id="MobiDB-lite"/>
    </source>
</evidence>
<proteinExistence type="predicted"/>
<dbReference type="Proteomes" id="UP001059596">
    <property type="component" value="Unassembled WGS sequence"/>
</dbReference>
<dbReference type="EMBL" id="JAMKOV010000021">
    <property type="protein sequence ID" value="KAI8036251.1"/>
    <property type="molecule type" value="Genomic_DNA"/>
</dbReference>
<comment type="caution">
    <text evidence="2">The sequence shown here is derived from an EMBL/GenBank/DDBJ whole genome shotgun (WGS) entry which is preliminary data.</text>
</comment>
<accession>A0A9P9YFZ0</accession>
<dbReference type="AlphaFoldDB" id="A0A9P9YFZ0"/>
<protein>
    <submittedName>
        <fullName evidence="2">Uncharacterized protein</fullName>
    </submittedName>
</protein>
<evidence type="ECO:0000313" key="3">
    <source>
        <dbReference type="Proteomes" id="UP001059596"/>
    </source>
</evidence>
<evidence type="ECO:0000313" key="2">
    <source>
        <dbReference type="EMBL" id="KAI8036251.1"/>
    </source>
</evidence>
<feature type="compositionally biased region" description="Basic and acidic residues" evidence="1">
    <location>
        <begin position="1"/>
        <end position="13"/>
    </location>
</feature>
<feature type="compositionally biased region" description="Polar residues" evidence="1">
    <location>
        <begin position="46"/>
        <end position="55"/>
    </location>
</feature>
<organism evidence="2 3">
    <name type="scientific">Drosophila gunungcola</name>
    <name type="common">fruit fly</name>
    <dbReference type="NCBI Taxonomy" id="103775"/>
    <lineage>
        <taxon>Eukaryota</taxon>
        <taxon>Metazoa</taxon>
        <taxon>Ecdysozoa</taxon>
        <taxon>Arthropoda</taxon>
        <taxon>Hexapoda</taxon>
        <taxon>Insecta</taxon>
        <taxon>Pterygota</taxon>
        <taxon>Neoptera</taxon>
        <taxon>Endopterygota</taxon>
        <taxon>Diptera</taxon>
        <taxon>Brachycera</taxon>
        <taxon>Muscomorpha</taxon>
        <taxon>Ephydroidea</taxon>
        <taxon>Drosophilidae</taxon>
        <taxon>Drosophila</taxon>
        <taxon>Sophophora</taxon>
    </lineage>
</organism>
<feature type="region of interest" description="Disordered" evidence="1">
    <location>
        <begin position="1"/>
        <end position="64"/>
    </location>
</feature>
<reference evidence="2" key="1">
    <citation type="journal article" date="2023" name="Genome Biol. Evol.">
        <title>Long-read-based Genome Assembly of Drosophila gunungcola Reveals Fewer Chemosensory Genes in Flower-breeding Species.</title>
        <authorList>
            <person name="Negi A."/>
            <person name="Liao B.Y."/>
            <person name="Yeh S.D."/>
        </authorList>
    </citation>
    <scope>NUCLEOTIDE SEQUENCE</scope>
    <source>
        <strain evidence="2">Sukarami</strain>
    </source>
</reference>